<dbReference type="PANTHER" id="PTHR23253">
    <property type="entry name" value="EUKARYOTIC TRANSLATION INITIATION FACTOR 4 GAMMA"/>
    <property type="match status" value="1"/>
</dbReference>
<dbReference type="Gene3D" id="1.25.40.180">
    <property type="match status" value="3"/>
</dbReference>
<feature type="compositionally biased region" description="Gly residues" evidence="4">
    <location>
        <begin position="147"/>
        <end position="168"/>
    </location>
</feature>
<dbReference type="InterPro" id="IPR003890">
    <property type="entry name" value="MIF4G-like_typ-3"/>
</dbReference>
<keyword evidence="3" id="KW-0648">Protein biosynthesis</keyword>
<dbReference type="InterPro" id="IPR003891">
    <property type="entry name" value="Initiation_fac_eIF4g_MI"/>
</dbReference>
<evidence type="ECO:0000313" key="6">
    <source>
        <dbReference type="EMBL" id="CAE0693824.1"/>
    </source>
</evidence>
<evidence type="ECO:0000313" key="7">
    <source>
        <dbReference type="EMBL" id="CAE0693826.1"/>
    </source>
</evidence>
<keyword evidence="2" id="KW-0396">Initiation factor</keyword>
<feature type="compositionally biased region" description="Basic and acidic residues" evidence="4">
    <location>
        <begin position="645"/>
        <end position="661"/>
    </location>
</feature>
<feature type="compositionally biased region" description="Polar residues" evidence="4">
    <location>
        <begin position="708"/>
        <end position="720"/>
    </location>
</feature>
<feature type="region of interest" description="Disordered" evidence="4">
    <location>
        <begin position="1"/>
        <end position="31"/>
    </location>
</feature>
<feature type="compositionally biased region" description="Polar residues" evidence="4">
    <location>
        <begin position="635"/>
        <end position="644"/>
    </location>
</feature>
<dbReference type="AlphaFoldDB" id="A0A6S8U452"/>
<organism evidence="7">
    <name type="scientific">Pelagomonas calceolata</name>
    <dbReference type="NCBI Taxonomy" id="35677"/>
    <lineage>
        <taxon>Eukaryota</taxon>
        <taxon>Sar</taxon>
        <taxon>Stramenopiles</taxon>
        <taxon>Ochrophyta</taxon>
        <taxon>Pelagophyceae</taxon>
        <taxon>Pelagomonadales</taxon>
        <taxon>Pelagomonadaceae</taxon>
        <taxon>Pelagomonas</taxon>
    </lineage>
</organism>
<feature type="compositionally biased region" description="Basic and acidic residues" evidence="4">
    <location>
        <begin position="216"/>
        <end position="225"/>
    </location>
</feature>
<dbReference type="SUPFAM" id="SSF48371">
    <property type="entry name" value="ARM repeat"/>
    <property type="match status" value="2"/>
</dbReference>
<comment type="similarity">
    <text evidence="1">Belongs to the eukaryotic initiation factor 4G family.</text>
</comment>
<feature type="region of interest" description="Disordered" evidence="4">
    <location>
        <begin position="146"/>
        <end position="178"/>
    </location>
</feature>
<protein>
    <recommendedName>
        <fullName evidence="5">MI domain-containing protein</fullName>
    </recommendedName>
</protein>
<dbReference type="PANTHER" id="PTHR23253:SF9">
    <property type="entry name" value="EUKARYOTIC TRANSLATION INITIATION FACTOR 4 GAMMA 2"/>
    <property type="match status" value="1"/>
</dbReference>
<dbReference type="EMBL" id="HBIW01010849">
    <property type="protein sequence ID" value="CAE0693824.1"/>
    <property type="molecule type" value="Transcribed_RNA"/>
</dbReference>
<feature type="region of interest" description="Disordered" evidence="4">
    <location>
        <begin position="623"/>
        <end position="736"/>
    </location>
</feature>
<dbReference type="GO" id="GO:0003729">
    <property type="term" value="F:mRNA binding"/>
    <property type="evidence" value="ECO:0007669"/>
    <property type="project" value="TreeGrafter"/>
</dbReference>
<dbReference type="EMBL" id="HBIW01010851">
    <property type="protein sequence ID" value="CAE0693826.1"/>
    <property type="molecule type" value="Transcribed_RNA"/>
</dbReference>
<feature type="domain" description="MI" evidence="5">
    <location>
        <begin position="740"/>
        <end position="863"/>
    </location>
</feature>
<evidence type="ECO:0000256" key="4">
    <source>
        <dbReference type="SAM" id="MobiDB-lite"/>
    </source>
</evidence>
<sequence length="903" mass="100351">MPATKSGKSAEKNINASSHSPLPEPIEKKDRKSVASLITVVRPSSVDHCQDQNLLRTSREVVNEATAPAKIRDSWEDVSTVAAPPLGKDILQKQPINGILSMTPRTYTKSELFELRLQRSTSPPPDLPSFLVGVSTAGDFRGVRRLGPGGTTRGGGAGAGGGGSGGTGPRYTGSMEDPRRDQTFRRGIESTRGGRHRKTEHTAAAHKWDRGHRVKQKDCSQDHWGPEAVEPLKTTFHRWDRKHKHANELEGSLNTVTAILNKMTPQSFEKLSGQLCKLEMTSSEMLRRVIGVIFDKAVDEPHFAVVYAALCARLAEETRVWPFIRSVKDESTGLWSWIADLDVDTSKLRPLPKLSSVDLLLSSPDNDFEEIGIGQLQLHPSDCFLKNNTLVCCYFAEQRPGVVFAVVQDAEARLFDNGKSKLFGTFATKADAQQDAMKKASFKRLLLNQCQEEFERNVRSSGGSAALEAAAREARDNAKQAAIDATRAAAEQGVPPKELPDELELEIWITKLKRRMLGNVKFIGELFKQQLLKEKIMHECIKLLLGSLDDPNAVPDDESIEAAAKLFLTIGKQLESPAASKAKLDAYCKRLSVLSRDKTRLAARTRFMLRDLLECRRNGWRERRAKDGPHKLGTKASTTQGKGENQSRRDEERNLARERQRQAISQQQQQQRRRLLSAKDVSSKSQDARQSRHSQASTVRILSRDQETTSSAHKSASDTYDTPLARPAAKDTAKLWTDDRAQNRARSSLDEFAQLQDQEELIASLDEVPNTNRVYKHVFELIVGRIVEGKDAERNSSLAAIHALALKSKLKAEDVTDALGNTIEFLSDICIDSPMAVEHVAKLVSVCLELKIIDIAWLTANSRLRGDDPKSDGAFERNALFELLTSTFANYPEASELKSQLKY</sequence>
<feature type="region of interest" description="Disordered" evidence="4">
    <location>
        <begin position="191"/>
        <end position="226"/>
    </location>
</feature>
<dbReference type="GO" id="GO:0016281">
    <property type="term" value="C:eukaryotic translation initiation factor 4F complex"/>
    <property type="evidence" value="ECO:0007669"/>
    <property type="project" value="TreeGrafter"/>
</dbReference>
<accession>A0A6S8U452</accession>
<evidence type="ECO:0000256" key="3">
    <source>
        <dbReference type="ARBA" id="ARBA00022917"/>
    </source>
</evidence>
<dbReference type="GO" id="GO:0003743">
    <property type="term" value="F:translation initiation factor activity"/>
    <property type="evidence" value="ECO:0007669"/>
    <property type="project" value="UniProtKB-KW"/>
</dbReference>
<name>A0A6S8U452_9STRA</name>
<dbReference type="SMART" id="SM00543">
    <property type="entry name" value="MIF4G"/>
    <property type="match status" value="1"/>
</dbReference>
<evidence type="ECO:0000256" key="1">
    <source>
        <dbReference type="ARBA" id="ARBA00005775"/>
    </source>
</evidence>
<gene>
    <name evidence="6" type="ORF">PCAL00307_LOCUS9260</name>
    <name evidence="7" type="ORF">PCAL00307_LOCUS9262</name>
</gene>
<reference evidence="7" key="1">
    <citation type="submission" date="2021-01" db="EMBL/GenBank/DDBJ databases">
        <authorList>
            <person name="Corre E."/>
            <person name="Pelletier E."/>
            <person name="Niang G."/>
            <person name="Scheremetjew M."/>
            <person name="Finn R."/>
            <person name="Kale V."/>
            <person name="Holt S."/>
            <person name="Cochrane G."/>
            <person name="Meng A."/>
            <person name="Brown T."/>
            <person name="Cohen L."/>
        </authorList>
    </citation>
    <scope>NUCLEOTIDE SEQUENCE</scope>
    <source>
        <strain evidence="7">CCMP1756</strain>
    </source>
</reference>
<dbReference type="PROSITE" id="PS51366">
    <property type="entry name" value="MI"/>
    <property type="match status" value="1"/>
</dbReference>
<evidence type="ECO:0000259" key="5">
    <source>
        <dbReference type="PROSITE" id="PS51366"/>
    </source>
</evidence>
<evidence type="ECO:0000256" key="2">
    <source>
        <dbReference type="ARBA" id="ARBA00022540"/>
    </source>
</evidence>
<proteinExistence type="inferred from homology"/>
<dbReference type="Pfam" id="PF02854">
    <property type="entry name" value="MIF4G"/>
    <property type="match status" value="2"/>
</dbReference>
<dbReference type="InterPro" id="IPR016024">
    <property type="entry name" value="ARM-type_fold"/>
</dbReference>